<reference evidence="4" key="1">
    <citation type="submission" date="2017-09" db="EMBL/GenBank/DDBJ databases">
        <title>Depth-based differentiation of microbial function through sediment-hosted aquifers and enrichment of novel symbionts in the deep terrestrial subsurface.</title>
        <authorList>
            <person name="Probst A.J."/>
            <person name="Ladd B."/>
            <person name="Jarett J.K."/>
            <person name="Geller-Mcgrath D.E."/>
            <person name="Sieber C.M.K."/>
            <person name="Emerson J.B."/>
            <person name="Anantharaman K."/>
            <person name="Thomas B.C."/>
            <person name="Malmstrom R."/>
            <person name="Stieglmeier M."/>
            <person name="Klingl A."/>
            <person name="Woyke T."/>
            <person name="Ryan C.M."/>
            <person name="Banfield J.F."/>
        </authorList>
    </citation>
    <scope>NUCLEOTIDE SEQUENCE [LARGE SCALE GENOMIC DNA]</scope>
</reference>
<dbReference type="NCBIfam" id="TIGR04183">
    <property type="entry name" value="Por_Secre_tail"/>
    <property type="match status" value="1"/>
</dbReference>
<dbReference type="SUPFAM" id="SSF63446">
    <property type="entry name" value="Type I dockerin domain"/>
    <property type="match status" value="1"/>
</dbReference>
<dbReference type="Pfam" id="PF13860">
    <property type="entry name" value="FlgD_ig"/>
    <property type="match status" value="1"/>
</dbReference>
<dbReference type="InterPro" id="IPR002105">
    <property type="entry name" value="Dockerin_1_rpt"/>
</dbReference>
<evidence type="ECO:0000313" key="4">
    <source>
        <dbReference type="Proteomes" id="UP000229297"/>
    </source>
</evidence>
<dbReference type="Proteomes" id="UP000229297">
    <property type="component" value="Unassembled WGS sequence"/>
</dbReference>
<dbReference type="SUPFAM" id="SSF49384">
    <property type="entry name" value="Carbohydrate-binding domain"/>
    <property type="match status" value="1"/>
</dbReference>
<dbReference type="Gene3D" id="2.60.40.4070">
    <property type="match status" value="1"/>
</dbReference>
<dbReference type="InterPro" id="IPR026444">
    <property type="entry name" value="Secre_tail"/>
</dbReference>
<dbReference type="InterPro" id="IPR013783">
    <property type="entry name" value="Ig-like_fold"/>
</dbReference>
<dbReference type="InterPro" id="IPR002102">
    <property type="entry name" value="Cohesin_dom"/>
</dbReference>
<gene>
    <name evidence="3" type="ORF">COZ71_07790</name>
</gene>
<feature type="domain" description="Cohesin" evidence="1">
    <location>
        <begin position="112"/>
        <end position="216"/>
    </location>
</feature>
<dbReference type="PROSITE" id="PS00018">
    <property type="entry name" value="EF_HAND_1"/>
    <property type="match status" value="1"/>
</dbReference>
<dbReference type="Pfam" id="PF00404">
    <property type="entry name" value="Dockerin_1"/>
    <property type="match status" value="1"/>
</dbReference>
<dbReference type="EMBL" id="PFIC01000216">
    <property type="protein sequence ID" value="PIX16394.1"/>
    <property type="molecule type" value="Genomic_DNA"/>
</dbReference>
<dbReference type="Gene3D" id="2.60.40.680">
    <property type="match status" value="2"/>
</dbReference>
<name>A0A2M7JAH5_9BACT</name>
<dbReference type="GO" id="GO:0030246">
    <property type="term" value="F:carbohydrate binding"/>
    <property type="evidence" value="ECO:0007669"/>
    <property type="project" value="InterPro"/>
</dbReference>
<dbReference type="InterPro" id="IPR008965">
    <property type="entry name" value="CBM2/CBM3_carb-bd_dom_sf"/>
</dbReference>
<evidence type="ECO:0000259" key="1">
    <source>
        <dbReference type="Pfam" id="PF00963"/>
    </source>
</evidence>
<feature type="domain" description="FlgD/Vpr Ig-like" evidence="2">
    <location>
        <begin position="673"/>
        <end position="733"/>
    </location>
</feature>
<evidence type="ECO:0008006" key="5">
    <source>
        <dbReference type="Google" id="ProtNLM"/>
    </source>
</evidence>
<dbReference type="InterPro" id="IPR015919">
    <property type="entry name" value="Cadherin-like_sf"/>
</dbReference>
<dbReference type="SUPFAM" id="SSF49313">
    <property type="entry name" value="Cadherin-like"/>
    <property type="match status" value="1"/>
</dbReference>
<organism evidence="3 4">
    <name type="scientific">Candidatus Desantisbacteria bacterium CG_4_8_14_3_um_filter_40_12</name>
    <dbReference type="NCBI Taxonomy" id="1974545"/>
    <lineage>
        <taxon>Bacteria</taxon>
        <taxon>Candidatus Desantisiibacteriota</taxon>
    </lineage>
</organism>
<dbReference type="Gene3D" id="1.10.1330.10">
    <property type="entry name" value="Dockerin domain"/>
    <property type="match status" value="1"/>
</dbReference>
<dbReference type="InterPro" id="IPR036439">
    <property type="entry name" value="Dockerin_dom_sf"/>
</dbReference>
<dbReference type="GO" id="GO:0004553">
    <property type="term" value="F:hydrolase activity, hydrolyzing O-glycosyl compounds"/>
    <property type="evidence" value="ECO:0007669"/>
    <property type="project" value="InterPro"/>
</dbReference>
<dbReference type="CDD" id="cd08547">
    <property type="entry name" value="Type_II_cohesin"/>
    <property type="match status" value="1"/>
</dbReference>
<dbReference type="InterPro" id="IPR018247">
    <property type="entry name" value="EF_Hand_1_Ca_BS"/>
</dbReference>
<dbReference type="AlphaFoldDB" id="A0A2M7JAH5"/>
<protein>
    <recommendedName>
        <fullName evidence="5">FlgD Ig-like domain-containing protein</fullName>
    </recommendedName>
</protein>
<evidence type="ECO:0000313" key="3">
    <source>
        <dbReference type="EMBL" id="PIX16394.1"/>
    </source>
</evidence>
<dbReference type="Pfam" id="PF00963">
    <property type="entry name" value="Cohesin"/>
    <property type="match status" value="1"/>
</dbReference>
<evidence type="ECO:0000259" key="2">
    <source>
        <dbReference type="Pfam" id="PF13860"/>
    </source>
</evidence>
<dbReference type="GO" id="GO:0005509">
    <property type="term" value="F:calcium ion binding"/>
    <property type="evidence" value="ECO:0007669"/>
    <property type="project" value="InterPro"/>
</dbReference>
<proteinExistence type="predicted"/>
<dbReference type="InterPro" id="IPR025965">
    <property type="entry name" value="FlgD/Vpr_Ig-like"/>
</dbReference>
<dbReference type="Gene3D" id="2.60.40.10">
    <property type="entry name" value="Immunoglobulins"/>
    <property type="match status" value="2"/>
</dbReference>
<accession>A0A2M7JAH5</accession>
<dbReference type="GO" id="GO:0000272">
    <property type="term" value="P:polysaccharide catabolic process"/>
    <property type="evidence" value="ECO:0007669"/>
    <property type="project" value="InterPro"/>
</dbReference>
<dbReference type="Pfam" id="PF05345">
    <property type="entry name" value="He_PIG"/>
    <property type="match status" value="1"/>
</dbReference>
<comment type="caution">
    <text evidence="3">The sequence shown here is derived from an EMBL/GenBank/DDBJ whole genome shotgun (WGS) entry which is preliminary data.</text>
</comment>
<sequence length="747" mass="80048">MQLLDITTAFLPFGTVNTYYQTTLTATDGTPPYRWSYSSGSLPAGLSLSESGLISGTPINAGTAAFTVQVTDQAGNSASKGLSIYIATTSTGTIPITPIFTSPQGIGNEFWVDIQVGNTDSPVSNLFGVSFKLNYDTTLLDVVTPYNTNVTPGDMLGSDVVFIHDVNETTGQVSIGMSRKAGQGGISGYGNAAKIRFRVNPNAVGSSTGTFSITNVTAINSSYGSITLAPQSAVIHIIQRLATPVLTSPGNDALANQVDLDYEWTAVTNAGYYQFELDNNPDFSSPEIATTTTATKYNPSSLYGPLASSLPDGRYFWRVKACGDGSMDSNWSAARCVRVTTVVLNPQFPATITEGSEFVVDVRVGSETRLAHVYPVNDLFAVSFSLFYDRTDILNVTTPTSAAVEAGDFFGTNTVLFWNVVEDNGDGRGRVDIAISKKAGNPGATGYGSLVKVKFASVGTATGVKFQTSDVGHLISAYNPLGEQIDIAGWTNTMDIQPKPEVMQVWPGDTNNDGSVNEQDIFPIAIYWNAVGSPRPAASMIWTGQPMPFPWTPIASTYADSNGDGVVNVSDIMAVGINWGATHTVSSGHSFAPLLSNENIDHAKYLEAYRAMYEMLEKQGVNIAGAPELKKALAAVIQTGAIKQEVEAKPAESILLQNYPNPFNPECWIPFELSEKANVVIRIYNISGQLVKTIDLGELPAGAYTTQSRAAYWNGRNEEGEEIASGVYFYQMQIGNKVMTRRAVVLK</sequence>
<dbReference type="GO" id="GO:0016020">
    <property type="term" value="C:membrane"/>
    <property type="evidence" value="ECO:0007669"/>
    <property type="project" value="InterPro"/>
</dbReference>